<evidence type="ECO:0000259" key="6">
    <source>
        <dbReference type="Pfam" id="PF04932"/>
    </source>
</evidence>
<feature type="transmembrane region" description="Helical" evidence="5">
    <location>
        <begin position="34"/>
        <end position="53"/>
    </location>
</feature>
<accession>A0A328VBA6</accession>
<proteinExistence type="predicted"/>
<feature type="transmembrane region" description="Helical" evidence="5">
    <location>
        <begin position="449"/>
        <end position="467"/>
    </location>
</feature>
<evidence type="ECO:0000313" key="8">
    <source>
        <dbReference type="Proteomes" id="UP000248706"/>
    </source>
</evidence>
<dbReference type="GO" id="GO:0016020">
    <property type="term" value="C:membrane"/>
    <property type="evidence" value="ECO:0007669"/>
    <property type="project" value="UniProtKB-SubCell"/>
</dbReference>
<evidence type="ECO:0000313" key="7">
    <source>
        <dbReference type="EMBL" id="RAQ94966.1"/>
    </source>
</evidence>
<evidence type="ECO:0000256" key="1">
    <source>
        <dbReference type="ARBA" id="ARBA00004141"/>
    </source>
</evidence>
<feature type="transmembrane region" description="Helical" evidence="5">
    <location>
        <begin position="146"/>
        <end position="162"/>
    </location>
</feature>
<protein>
    <recommendedName>
        <fullName evidence="6">O-antigen ligase-related domain-containing protein</fullName>
    </recommendedName>
</protein>
<feature type="domain" description="O-antigen ligase-related" evidence="6">
    <location>
        <begin position="241"/>
        <end position="401"/>
    </location>
</feature>
<dbReference type="EMBL" id="MCIF01000002">
    <property type="protein sequence ID" value="RAQ94966.1"/>
    <property type="molecule type" value="Genomic_DNA"/>
</dbReference>
<dbReference type="InterPro" id="IPR007016">
    <property type="entry name" value="O-antigen_ligase-rel_domated"/>
</dbReference>
<organism evidence="7 8">
    <name type="scientific">Thermogemmatispora tikiterensis</name>
    <dbReference type="NCBI Taxonomy" id="1825093"/>
    <lineage>
        <taxon>Bacteria</taxon>
        <taxon>Bacillati</taxon>
        <taxon>Chloroflexota</taxon>
        <taxon>Ktedonobacteria</taxon>
        <taxon>Thermogemmatisporales</taxon>
        <taxon>Thermogemmatisporaceae</taxon>
        <taxon>Thermogemmatispora</taxon>
    </lineage>
</organism>
<dbReference type="InterPro" id="IPR051533">
    <property type="entry name" value="WaaL-like"/>
</dbReference>
<feature type="transmembrane region" description="Helical" evidence="5">
    <location>
        <begin position="387"/>
        <end position="410"/>
    </location>
</feature>
<gene>
    <name evidence="7" type="ORF">A4R35_05420</name>
</gene>
<dbReference type="AlphaFoldDB" id="A0A328VBA6"/>
<feature type="transmembrane region" description="Helical" evidence="5">
    <location>
        <begin position="84"/>
        <end position="101"/>
    </location>
</feature>
<feature type="transmembrane region" description="Helical" evidence="5">
    <location>
        <begin position="232"/>
        <end position="249"/>
    </location>
</feature>
<sequence length="498" mass="55585">MLGLTVLPLLMLAGASLGFSIVVALLAACTAGLLIMRWPVSGLFLCLACVLLIEQNPLQFHIGTDQLNIFYWPPNMAGMIERPIGFLMLFTLFVSICHRLAKRRPALEGGPLFWPFILFLVCVAIGVLHGLTTGGDLKITVLEVRPLWYLFLSYLLAYNLISQLRHVRLFLWFAIFGAGFKGLQGCYIYFFVLHGDLTNQNEIMSHEESFFFISILLLIILFCLLYSYRPQLYAALAVLPVVLIALVANKRRADYIALIVGVLVAWVFVFYLKPQLRKPLLAGLAICTLLGVGYVLAFAHGTGSLAEPARAIVSVIDPSASDTRDQASNAYRNAENYDLKYTVQQNPLLGLGFGKQFLQPEPLPVLASDNPDFGGNPYLYVPHNTIYWIWMRLGPIGYIALWFLLGSLIVRGGLIARQLQDPYLRLIAVYVIAITFMEVMVAYADYQLFFYRNVIYLGLLAGLLMRLPALERGRSMQQAAQKSMPTAPQARAVLSEVS</sequence>
<keyword evidence="8" id="KW-1185">Reference proteome</keyword>
<comment type="caution">
    <text evidence="7">The sequence shown here is derived from an EMBL/GenBank/DDBJ whole genome shotgun (WGS) entry which is preliminary data.</text>
</comment>
<feature type="transmembrane region" description="Helical" evidence="5">
    <location>
        <begin position="255"/>
        <end position="272"/>
    </location>
</feature>
<feature type="transmembrane region" description="Helical" evidence="5">
    <location>
        <begin position="6"/>
        <end position="27"/>
    </location>
</feature>
<dbReference type="Proteomes" id="UP000248706">
    <property type="component" value="Unassembled WGS sequence"/>
</dbReference>
<keyword evidence="3 5" id="KW-1133">Transmembrane helix</keyword>
<evidence type="ECO:0000256" key="3">
    <source>
        <dbReference type="ARBA" id="ARBA00022989"/>
    </source>
</evidence>
<name>A0A328VBA6_9CHLR</name>
<keyword evidence="2 5" id="KW-0812">Transmembrane</keyword>
<evidence type="ECO:0000256" key="5">
    <source>
        <dbReference type="SAM" id="Phobius"/>
    </source>
</evidence>
<evidence type="ECO:0000256" key="4">
    <source>
        <dbReference type="ARBA" id="ARBA00023136"/>
    </source>
</evidence>
<feature type="transmembrane region" description="Helical" evidence="5">
    <location>
        <begin position="279"/>
        <end position="299"/>
    </location>
</feature>
<dbReference type="PANTHER" id="PTHR37422:SF13">
    <property type="entry name" value="LIPOPOLYSACCHARIDE BIOSYNTHESIS PROTEIN PA4999-RELATED"/>
    <property type="match status" value="1"/>
</dbReference>
<evidence type="ECO:0000256" key="2">
    <source>
        <dbReference type="ARBA" id="ARBA00022692"/>
    </source>
</evidence>
<feature type="transmembrane region" description="Helical" evidence="5">
    <location>
        <begin position="422"/>
        <end position="443"/>
    </location>
</feature>
<reference evidence="7 8" key="1">
    <citation type="submission" date="2016-08" db="EMBL/GenBank/DDBJ databases">
        <title>Analysis of Carbohydrate Active Enzymes in Thermogemmatispora T81 Reveals Carbohydrate Degradation Ability.</title>
        <authorList>
            <person name="Tomazini A."/>
            <person name="Lal S."/>
            <person name="Stott M."/>
            <person name="Henrissat B."/>
            <person name="Polikarpov I."/>
            <person name="Sparling R."/>
            <person name="Levin D.B."/>
        </authorList>
    </citation>
    <scope>NUCLEOTIDE SEQUENCE [LARGE SCALE GENOMIC DNA]</scope>
    <source>
        <strain evidence="7 8">T81</strain>
    </source>
</reference>
<feature type="transmembrane region" description="Helical" evidence="5">
    <location>
        <begin position="113"/>
        <end position="134"/>
    </location>
</feature>
<keyword evidence="4 5" id="KW-0472">Membrane</keyword>
<dbReference type="PANTHER" id="PTHR37422">
    <property type="entry name" value="TEICHURONIC ACID BIOSYNTHESIS PROTEIN TUAE"/>
    <property type="match status" value="1"/>
</dbReference>
<dbReference type="Pfam" id="PF04932">
    <property type="entry name" value="Wzy_C"/>
    <property type="match status" value="1"/>
</dbReference>
<comment type="subcellular location">
    <subcellularLocation>
        <location evidence="1">Membrane</location>
        <topology evidence="1">Multi-pass membrane protein</topology>
    </subcellularLocation>
</comment>
<feature type="transmembrane region" description="Helical" evidence="5">
    <location>
        <begin position="210"/>
        <end position="227"/>
    </location>
</feature>
<feature type="transmembrane region" description="Helical" evidence="5">
    <location>
        <begin position="169"/>
        <end position="190"/>
    </location>
</feature>